<reference evidence="1 2" key="1">
    <citation type="submission" date="2020-08" db="EMBL/GenBank/DDBJ databases">
        <authorList>
            <person name="Koutsovoulos G."/>
            <person name="Danchin GJ E."/>
        </authorList>
    </citation>
    <scope>NUCLEOTIDE SEQUENCE [LARGE SCALE GENOMIC DNA]</scope>
</reference>
<evidence type="ECO:0000313" key="2">
    <source>
        <dbReference type="Proteomes" id="UP000580250"/>
    </source>
</evidence>
<gene>
    <name evidence="1" type="ORF">MENT_LOCUS14539</name>
</gene>
<dbReference type="EMBL" id="CAJEWN010000082">
    <property type="protein sequence ID" value="CAD2160921.1"/>
    <property type="molecule type" value="Genomic_DNA"/>
</dbReference>
<accession>A0A6V7UN47</accession>
<proteinExistence type="predicted"/>
<protein>
    <submittedName>
        <fullName evidence="1">Uncharacterized protein</fullName>
    </submittedName>
</protein>
<dbReference type="AlphaFoldDB" id="A0A6V7UN47"/>
<dbReference type="Proteomes" id="UP000580250">
    <property type="component" value="Unassembled WGS sequence"/>
</dbReference>
<comment type="caution">
    <text evidence="1">The sequence shown here is derived from an EMBL/GenBank/DDBJ whole genome shotgun (WGS) entry which is preliminary data.</text>
</comment>
<organism evidence="1 2">
    <name type="scientific">Meloidogyne enterolobii</name>
    <name type="common">Root-knot nematode worm</name>
    <name type="synonym">Meloidogyne mayaguensis</name>
    <dbReference type="NCBI Taxonomy" id="390850"/>
    <lineage>
        <taxon>Eukaryota</taxon>
        <taxon>Metazoa</taxon>
        <taxon>Ecdysozoa</taxon>
        <taxon>Nematoda</taxon>
        <taxon>Chromadorea</taxon>
        <taxon>Rhabditida</taxon>
        <taxon>Tylenchina</taxon>
        <taxon>Tylenchomorpha</taxon>
        <taxon>Tylenchoidea</taxon>
        <taxon>Meloidogynidae</taxon>
        <taxon>Meloidogyninae</taxon>
        <taxon>Meloidogyne</taxon>
    </lineage>
</organism>
<name>A0A6V7UN47_MELEN</name>
<sequence length="59" mass="7236">MAMSGNRYFLLHILLKKRMAFFDKKIKFVPKGLFDQCFINCLEKITWNFRNKKEIFLFI</sequence>
<evidence type="ECO:0000313" key="1">
    <source>
        <dbReference type="EMBL" id="CAD2160921.1"/>
    </source>
</evidence>